<organism evidence="2 3">
    <name type="scientific">Datura stramonium</name>
    <name type="common">Jimsonweed</name>
    <name type="synonym">Common thornapple</name>
    <dbReference type="NCBI Taxonomy" id="4076"/>
    <lineage>
        <taxon>Eukaryota</taxon>
        <taxon>Viridiplantae</taxon>
        <taxon>Streptophyta</taxon>
        <taxon>Embryophyta</taxon>
        <taxon>Tracheophyta</taxon>
        <taxon>Spermatophyta</taxon>
        <taxon>Magnoliopsida</taxon>
        <taxon>eudicotyledons</taxon>
        <taxon>Gunneridae</taxon>
        <taxon>Pentapetalae</taxon>
        <taxon>asterids</taxon>
        <taxon>lamiids</taxon>
        <taxon>Solanales</taxon>
        <taxon>Solanaceae</taxon>
        <taxon>Solanoideae</taxon>
        <taxon>Datureae</taxon>
        <taxon>Datura</taxon>
    </lineage>
</organism>
<dbReference type="EMBL" id="JACEIK010000661">
    <property type="protein sequence ID" value="MCD7460586.1"/>
    <property type="molecule type" value="Genomic_DNA"/>
</dbReference>
<gene>
    <name evidence="2" type="ORF">HAX54_043854</name>
</gene>
<reference evidence="2 3" key="1">
    <citation type="journal article" date="2021" name="BMC Genomics">
        <title>Datura genome reveals duplications of psychoactive alkaloid biosynthetic genes and high mutation rate following tissue culture.</title>
        <authorList>
            <person name="Rajewski A."/>
            <person name="Carter-House D."/>
            <person name="Stajich J."/>
            <person name="Litt A."/>
        </authorList>
    </citation>
    <scope>NUCLEOTIDE SEQUENCE [LARGE SCALE GENOMIC DNA]</scope>
    <source>
        <strain evidence="2">AR-01</strain>
    </source>
</reference>
<proteinExistence type="predicted"/>
<dbReference type="Proteomes" id="UP000823775">
    <property type="component" value="Unassembled WGS sequence"/>
</dbReference>
<comment type="caution">
    <text evidence="2">The sequence shown here is derived from an EMBL/GenBank/DDBJ whole genome shotgun (WGS) entry which is preliminary data.</text>
</comment>
<protein>
    <submittedName>
        <fullName evidence="2">Uncharacterized protein</fullName>
    </submittedName>
</protein>
<name>A0ABS8SNN4_DATST</name>
<accession>A0ABS8SNN4</accession>
<dbReference type="PANTHER" id="PTHR39112:SF1">
    <property type="entry name" value="PROTEIN RALF-LIKE 27"/>
    <property type="match status" value="1"/>
</dbReference>
<sequence>MGREVESKKLLLLLLTIVLLKPINVQKVACVDASQECNGTSSIGDCLPDVDEFLMDSETNAMLLVKYVKRPTLQVRQKPPICRADIYGNCIGNPKNPPTRPCNYDSRCKRGN</sequence>
<feature type="signal peptide" evidence="1">
    <location>
        <begin position="1"/>
        <end position="25"/>
    </location>
</feature>
<evidence type="ECO:0000313" key="3">
    <source>
        <dbReference type="Proteomes" id="UP000823775"/>
    </source>
</evidence>
<evidence type="ECO:0000256" key="1">
    <source>
        <dbReference type="SAM" id="SignalP"/>
    </source>
</evidence>
<feature type="chain" id="PRO_5045723804" evidence="1">
    <location>
        <begin position="26"/>
        <end position="112"/>
    </location>
</feature>
<keyword evidence="3" id="KW-1185">Reference proteome</keyword>
<evidence type="ECO:0000313" key="2">
    <source>
        <dbReference type="EMBL" id="MCD7460586.1"/>
    </source>
</evidence>
<dbReference type="InterPro" id="IPR039252">
    <property type="entry name" value="RALFL27"/>
</dbReference>
<dbReference type="PANTHER" id="PTHR39112">
    <property type="entry name" value="PROTEIN RALF-LIKE 27-RELATED"/>
    <property type="match status" value="1"/>
</dbReference>
<keyword evidence="1" id="KW-0732">Signal</keyword>